<dbReference type="AlphaFoldDB" id="A0A8X6V9H6"/>
<evidence type="ECO:0000313" key="1">
    <source>
        <dbReference type="EMBL" id="GFX99812.1"/>
    </source>
</evidence>
<dbReference type="Proteomes" id="UP000887159">
    <property type="component" value="Unassembled WGS sequence"/>
</dbReference>
<gene>
    <name evidence="1" type="ORF">TNCV_258511</name>
</gene>
<organism evidence="1 2">
    <name type="scientific">Trichonephila clavipes</name>
    <name type="common">Golden silk orbweaver</name>
    <name type="synonym">Nephila clavipes</name>
    <dbReference type="NCBI Taxonomy" id="2585209"/>
    <lineage>
        <taxon>Eukaryota</taxon>
        <taxon>Metazoa</taxon>
        <taxon>Ecdysozoa</taxon>
        <taxon>Arthropoda</taxon>
        <taxon>Chelicerata</taxon>
        <taxon>Arachnida</taxon>
        <taxon>Araneae</taxon>
        <taxon>Araneomorphae</taxon>
        <taxon>Entelegynae</taxon>
        <taxon>Araneoidea</taxon>
        <taxon>Nephilidae</taxon>
        <taxon>Trichonephila</taxon>
    </lineage>
</organism>
<keyword evidence="2" id="KW-1185">Reference proteome</keyword>
<comment type="caution">
    <text evidence="1">The sequence shown here is derived from an EMBL/GenBank/DDBJ whole genome shotgun (WGS) entry which is preliminary data.</text>
</comment>
<reference evidence="1" key="1">
    <citation type="submission" date="2020-08" db="EMBL/GenBank/DDBJ databases">
        <title>Multicomponent nature underlies the extraordinary mechanical properties of spider dragline silk.</title>
        <authorList>
            <person name="Kono N."/>
            <person name="Nakamura H."/>
            <person name="Mori M."/>
            <person name="Yoshida Y."/>
            <person name="Ohtoshi R."/>
            <person name="Malay A.D."/>
            <person name="Moran D.A.P."/>
            <person name="Tomita M."/>
            <person name="Numata K."/>
            <person name="Arakawa K."/>
        </authorList>
    </citation>
    <scope>NUCLEOTIDE SEQUENCE</scope>
</reference>
<accession>A0A8X6V9H6</accession>
<dbReference type="EMBL" id="BMAU01021215">
    <property type="protein sequence ID" value="GFX99812.1"/>
    <property type="molecule type" value="Genomic_DNA"/>
</dbReference>
<name>A0A8X6V9H6_TRICX</name>
<protein>
    <submittedName>
        <fullName evidence="1">Uncharacterized protein</fullName>
    </submittedName>
</protein>
<evidence type="ECO:0000313" key="2">
    <source>
        <dbReference type="Proteomes" id="UP000887159"/>
    </source>
</evidence>
<sequence length="76" mass="8214">MLTPPPRVITPLYGGAPHILRSVALSLRHDVKFGQRLQALAAALAYWSWSWTRGTCVLSSSSIATENPPSRGVNAL</sequence>
<proteinExistence type="predicted"/>